<dbReference type="RefSeq" id="YP_009855807.1">
    <property type="nucleotide sequence ID" value="NC_048847.1"/>
</dbReference>
<protein>
    <submittedName>
        <fullName evidence="1">Uncharacterized protein</fullName>
    </submittedName>
</protein>
<sequence>MHTWEVMVTDIFNVSKRVTLLTGKYKGLSCIPVCYVVSHPLSSDKRVQVKVQTGLGWKTLLVNFKNLKVIM</sequence>
<evidence type="ECO:0000313" key="2">
    <source>
        <dbReference type="Proteomes" id="UP000479357"/>
    </source>
</evidence>
<name>A0A6C0R2R7_9CAUD</name>
<dbReference type="GeneID" id="55626547"/>
<proteinExistence type="predicted"/>
<dbReference type="Proteomes" id="UP000479357">
    <property type="component" value="Segment"/>
</dbReference>
<reference evidence="1 2" key="1">
    <citation type="submission" date="2019-12" db="EMBL/GenBank/DDBJ databases">
        <title>Alteromonas phage V22 represents a new genus of marine bacteriophages that requires a novel tail fiber chaperone for host recognition.</title>
        <authorList>
            <person name="Gonzalez-Serrano R."/>
            <person name="Dunne M."/>
            <person name="Rosselli R."/>
            <person name="Martin-Cuadrado A.-B."/>
            <person name="Grosboillot V."/>
            <person name="Zinsli L."/>
            <person name="Roda-Garcia J.J."/>
            <person name="Loessner M.J."/>
            <person name="Rodriguez-Valera F."/>
        </authorList>
    </citation>
    <scope>NUCLEOTIDE SEQUENCE [LARGE SCALE GENOMIC DNA]</scope>
</reference>
<accession>A0A6C0R2R7</accession>
<organism evidence="1 2">
    <name type="scientific">Alteromonas phage vB_AmeM_PT11-V22</name>
    <dbReference type="NCBI Taxonomy" id="2704031"/>
    <lineage>
        <taxon>Viruses</taxon>
        <taxon>Duplodnaviria</taxon>
        <taxon>Heunggongvirae</taxon>
        <taxon>Uroviricota</taxon>
        <taxon>Caudoviricetes</taxon>
        <taxon>Myoalterovirus</taxon>
        <taxon>Myoalterovirus PT11V22</taxon>
    </lineage>
</organism>
<dbReference type="KEGG" id="vg:55626547"/>
<dbReference type="EMBL" id="MN877442">
    <property type="protein sequence ID" value="QHZ59854.1"/>
    <property type="molecule type" value="Genomic_DNA"/>
</dbReference>
<keyword evidence="2" id="KW-1185">Reference proteome</keyword>
<evidence type="ECO:0000313" key="1">
    <source>
        <dbReference type="EMBL" id="QHZ59854.1"/>
    </source>
</evidence>